<dbReference type="AlphaFoldDB" id="A0A423SFA3"/>
<organism evidence="2 3">
    <name type="scientific">Penaeus vannamei</name>
    <name type="common">Whiteleg shrimp</name>
    <name type="synonym">Litopenaeus vannamei</name>
    <dbReference type="NCBI Taxonomy" id="6689"/>
    <lineage>
        <taxon>Eukaryota</taxon>
        <taxon>Metazoa</taxon>
        <taxon>Ecdysozoa</taxon>
        <taxon>Arthropoda</taxon>
        <taxon>Crustacea</taxon>
        <taxon>Multicrustacea</taxon>
        <taxon>Malacostraca</taxon>
        <taxon>Eumalacostraca</taxon>
        <taxon>Eucarida</taxon>
        <taxon>Decapoda</taxon>
        <taxon>Dendrobranchiata</taxon>
        <taxon>Penaeoidea</taxon>
        <taxon>Penaeidae</taxon>
        <taxon>Penaeus</taxon>
    </lineage>
</organism>
<feature type="region of interest" description="Disordered" evidence="1">
    <location>
        <begin position="192"/>
        <end position="226"/>
    </location>
</feature>
<keyword evidence="3" id="KW-1185">Reference proteome</keyword>
<comment type="caution">
    <text evidence="2">The sequence shown here is derived from an EMBL/GenBank/DDBJ whole genome shotgun (WGS) entry which is preliminary data.</text>
</comment>
<feature type="region of interest" description="Disordered" evidence="1">
    <location>
        <begin position="362"/>
        <end position="396"/>
    </location>
</feature>
<feature type="compositionally biased region" description="Acidic residues" evidence="1">
    <location>
        <begin position="17"/>
        <end position="33"/>
    </location>
</feature>
<feature type="region of interest" description="Disordered" evidence="1">
    <location>
        <begin position="266"/>
        <end position="290"/>
    </location>
</feature>
<evidence type="ECO:0000256" key="1">
    <source>
        <dbReference type="SAM" id="MobiDB-lite"/>
    </source>
</evidence>
<feature type="compositionally biased region" description="Acidic residues" evidence="1">
    <location>
        <begin position="367"/>
        <end position="376"/>
    </location>
</feature>
<gene>
    <name evidence="2" type="ORF">C7M84_019255</name>
</gene>
<feature type="region of interest" description="Disordered" evidence="1">
    <location>
        <begin position="1"/>
        <end position="176"/>
    </location>
</feature>
<dbReference type="EMBL" id="QCYY01003530">
    <property type="protein sequence ID" value="ROT62887.1"/>
    <property type="molecule type" value="Genomic_DNA"/>
</dbReference>
<reference evidence="2 3" key="1">
    <citation type="submission" date="2018-04" db="EMBL/GenBank/DDBJ databases">
        <authorList>
            <person name="Zhang X."/>
            <person name="Yuan J."/>
            <person name="Li F."/>
            <person name="Xiang J."/>
        </authorList>
    </citation>
    <scope>NUCLEOTIDE SEQUENCE [LARGE SCALE GENOMIC DNA]</scope>
    <source>
        <tissue evidence="2">Muscle</tissue>
    </source>
</reference>
<proteinExistence type="predicted"/>
<feature type="region of interest" description="Disordered" evidence="1">
    <location>
        <begin position="433"/>
        <end position="474"/>
    </location>
</feature>
<reference evidence="2 3" key="2">
    <citation type="submission" date="2019-01" db="EMBL/GenBank/DDBJ databases">
        <title>The decoding of complex shrimp genome reveals the adaptation for benthos swimmer, frequently molting mechanism and breeding impact on genome.</title>
        <authorList>
            <person name="Sun Y."/>
            <person name="Gao Y."/>
            <person name="Yu Y."/>
        </authorList>
    </citation>
    <scope>NUCLEOTIDE SEQUENCE [LARGE SCALE GENOMIC DNA]</scope>
    <source>
        <tissue evidence="2">Muscle</tissue>
    </source>
</reference>
<feature type="compositionally biased region" description="Basic and acidic residues" evidence="1">
    <location>
        <begin position="377"/>
        <end position="388"/>
    </location>
</feature>
<dbReference type="OrthoDB" id="6376243at2759"/>
<feature type="compositionally biased region" description="Polar residues" evidence="1">
    <location>
        <begin position="53"/>
        <end position="72"/>
    </location>
</feature>
<feature type="compositionally biased region" description="Low complexity" evidence="1">
    <location>
        <begin position="73"/>
        <end position="105"/>
    </location>
</feature>
<accession>A0A423SFA3</accession>
<evidence type="ECO:0000313" key="3">
    <source>
        <dbReference type="Proteomes" id="UP000283509"/>
    </source>
</evidence>
<name>A0A423SFA3_PENVA</name>
<dbReference type="STRING" id="6689.A0A423SFA3"/>
<evidence type="ECO:0000313" key="2">
    <source>
        <dbReference type="EMBL" id="ROT62887.1"/>
    </source>
</evidence>
<feature type="compositionally biased region" description="Polar residues" evidence="1">
    <location>
        <begin position="106"/>
        <end position="129"/>
    </location>
</feature>
<protein>
    <submittedName>
        <fullName evidence="2">Putative neurofilament medium polypeptide isoform X3</fullName>
    </submittedName>
</protein>
<sequence length="519" mass="55274">MRRASYSPLEQNPPQGDYEEPGDALLTPEEEPEAPSWANFRARILSFTRGRSKSPTLKSPGSKSPTCRSPTGRSPMSRSPASRSPSSRSPTSNRSPARSPSSRSPTCQSPVNRSPTSKSPPLRSPTQRWAPTPLALKRGSFSRGSSRESRGSRESPTGALEPIDTPPSRRNSASKVKRCLKKAFSLNLEGAEVDDGGEIGSPVAGAAALAGEGQGGGRSRGRRGGRGRMVKLKIRSSPVEQVLEMTQLEDDERTAAAARRARKWSYHGTATPASPVEAPKRHSFSTGTDRSGIVVTNNDLVSLLGPTHRLTPPGLPVPEALPAGLPIMPNPRARGRSQSIAVPITIRRTDCDYVAAPLVGQAGTLEAPEEEDEAGEEADKGEVDESKLQWDSSGSTIDAGLLGSAIEKYLKTSRDVDSGGSVASALTGLQVTTSVRRGSSEQRPDDVPPAPLGVEERPSQEPAAPAPHPPHVSIDLGDAAVEKETVSPFDRMWRPHLYVSDVFSLIPALINCFMFDDSG</sequence>
<dbReference type="Proteomes" id="UP000283509">
    <property type="component" value="Unassembled WGS sequence"/>
</dbReference>